<organism evidence="2 3">
    <name type="scientific">Stylosanthes scabra</name>
    <dbReference type="NCBI Taxonomy" id="79078"/>
    <lineage>
        <taxon>Eukaryota</taxon>
        <taxon>Viridiplantae</taxon>
        <taxon>Streptophyta</taxon>
        <taxon>Embryophyta</taxon>
        <taxon>Tracheophyta</taxon>
        <taxon>Spermatophyta</taxon>
        <taxon>Magnoliopsida</taxon>
        <taxon>eudicotyledons</taxon>
        <taxon>Gunneridae</taxon>
        <taxon>Pentapetalae</taxon>
        <taxon>rosids</taxon>
        <taxon>fabids</taxon>
        <taxon>Fabales</taxon>
        <taxon>Fabaceae</taxon>
        <taxon>Papilionoideae</taxon>
        <taxon>50 kb inversion clade</taxon>
        <taxon>dalbergioids sensu lato</taxon>
        <taxon>Dalbergieae</taxon>
        <taxon>Pterocarpus clade</taxon>
        <taxon>Stylosanthes</taxon>
    </lineage>
</organism>
<evidence type="ECO:0000313" key="2">
    <source>
        <dbReference type="EMBL" id="MED6226039.1"/>
    </source>
</evidence>
<reference evidence="2 3" key="1">
    <citation type="journal article" date="2023" name="Plants (Basel)">
        <title>Bridging the Gap: Combining Genomics and Transcriptomics Approaches to Understand Stylosanthes scabra, an Orphan Legume from the Brazilian Caatinga.</title>
        <authorList>
            <person name="Ferreira-Neto J.R.C."/>
            <person name="da Silva M.D."/>
            <person name="Binneck E."/>
            <person name="de Melo N.F."/>
            <person name="da Silva R.H."/>
            <person name="de Melo A.L.T.M."/>
            <person name="Pandolfi V."/>
            <person name="Bustamante F.O."/>
            <person name="Brasileiro-Vidal A.C."/>
            <person name="Benko-Iseppon A.M."/>
        </authorList>
    </citation>
    <scope>NUCLEOTIDE SEQUENCE [LARGE SCALE GENOMIC DNA]</scope>
    <source>
        <tissue evidence="2">Leaves</tissue>
    </source>
</reference>
<evidence type="ECO:0000256" key="1">
    <source>
        <dbReference type="SAM" id="MobiDB-lite"/>
    </source>
</evidence>
<protein>
    <submittedName>
        <fullName evidence="2">Uncharacterized protein</fullName>
    </submittedName>
</protein>
<name>A0ABU6ZVN4_9FABA</name>
<feature type="compositionally biased region" description="Polar residues" evidence="1">
    <location>
        <begin position="45"/>
        <end position="63"/>
    </location>
</feature>
<sequence length="211" mass="23736">MLSSPSLNNTQPNHPHPLPNTNQPPSSFTLLHLPTYPENWINPDPMSTDSPSQEIPSTLNDGMNTRPPDPDPDPAPPDFGLGNSSLLVVVVVNCGESLQNVDVERQNENPLQIIFSWNTRGVANDATIRSLKEYLRTYKPTLIILLETRCSGAKRNEILRKIGLRHSVVVDAEGFCSGPKFTWKGVERDRNDRVYKRLDHALANVEWRTMF</sequence>
<comment type="caution">
    <text evidence="2">The sequence shown here is derived from an EMBL/GenBank/DDBJ whole genome shotgun (WGS) entry which is preliminary data.</text>
</comment>
<feature type="compositionally biased region" description="Polar residues" evidence="1">
    <location>
        <begin position="1"/>
        <end position="29"/>
    </location>
</feature>
<feature type="region of interest" description="Disordered" evidence="1">
    <location>
        <begin position="1"/>
        <end position="80"/>
    </location>
</feature>
<proteinExistence type="predicted"/>
<accession>A0ABU6ZVN4</accession>
<evidence type="ECO:0000313" key="3">
    <source>
        <dbReference type="Proteomes" id="UP001341840"/>
    </source>
</evidence>
<dbReference type="PANTHER" id="PTHR35218">
    <property type="entry name" value="RNASE H DOMAIN-CONTAINING PROTEIN"/>
    <property type="match status" value="1"/>
</dbReference>
<dbReference type="Proteomes" id="UP001341840">
    <property type="component" value="Unassembled WGS sequence"/>
</dbReference>
<dbReference type="EMBL" id="JASCZI010274537">
    <property type="protein sequence ID" value="MED6226039.1"/>
    <property type="molecule type" value="Genomic_DNA"/>
</dbReference>
<dbReference type="PANTHER" id="PTHR35218:SF9">
    <property type="entry name" value="ENDONUCLEASE_EXONUCLEASE_PHOSPHATASE DOMAIN-CONTAINING PROTEIN"/>
    <property type="match status" value="1"/>
</dbReference>
<keyword evidence="3" id="KW-1185">Reference proteome</keyword>
<gene>
    <name evidence="2" type="ORF">PIB30_099547</name>
</gene>